<evidence type="ECO:0000313" key="7">
    <source>
        <dbReference type="EMBL" id="CAA2989474.1"/>
    </source>
</evidence>
<evidence type="ECO:0000259" key="6">
    <source>
        <dbReference type="PROSITE" id="PS51698"/>
    </source>
</evidence>
<dbReference type="SUPFAM" id="SSF57850">
    <property type="entry name" value="RING/U-box"/>
    <property type="match status" value="1"/>
</dbReference>
<dbReference type="AlphaFoldDB" id="A0A8S0SBQ8"/>
<proteinExistence type="predicted"/>
<dbReference type="GO" id="GO:0016874">
    <property type="term" value="F:ligase activity"/>
    <property type="evidence" value="ECO:0007669"/>
    <property type="project" value="UniProtKB-KW"/>
</dbReference>
<keyword evidence="7" id="KW-0436">Ligase</keyword>
<evidence type="ECO:0000256" key="1">
    <source>
        <dbReference type="ARBA" id="ARBA00000900"/>
    </source>
</evidence>
<comment type="catalytic activity">
    <reaction evidence="1 5">
        <text>S-ubiquitinyl-[E2 ubiquitin-conjugating enzyme]-L-cysteine + [acceptor protein]-L-lysine = [E2 ubiquitin-conjugating enzyme]-L-cysteine + N(6)-ubiquitinyl-[acceptor protein]-L-lysine.</text>
        <dbReference type="EC" id="2.3.2.27"/>
    </reaction>
</comment>
<evidence type="ECO:0000256" key="4">
    <source>
        <dbReference type="ARBA" id="ARBA00022786"/>
    </source>
</evidence>
<comment type="caution">
    <text evidence="7">The sequence shown here is derived from an EMBL/GenBank/DDBJ whole genome shotgun (WGS) entry which is preliminary data.</text>
</comment>
<dbReference type="GO" id="GO:0016567">
    <property type="term" value="P:protein ubiquitination"/>
    <property type="evidence" value="ECO:0007669"/>
    <property type="project" value="UniProtKB-UniRule"/>
</dbReference>
<dbReference type="PANTHER" id="PTHR22849:SF23">
    <property type="entry name" value="U-BOX DOMAIN-CONTAINING PROTEIN"/>
    <property type="match status" value="1"/>
</dbReference>
<dbReference type="Gene3D" id="3.30.40.10">
    <property type="entry name" value="Zinc/RING finger domain, C3HC4 (zinc finger)"/>
    <property type="match status" value="1"/>
</dbReference>
<dbReference type="InterPro" id="IPR045210">
    <property type="entry name" value="RING-Ubox_PUB"/>
</dbReference>
<dbReference type="SMART" id="SM00504">
    <property type="entry name" value="Ubox"/>
    <property type="match status" value="1"/>
</dbReference>
<dbReference type="CDD" id="cd16664">
    <property type="entry name" value="RING-Ubox_PUB"/>
    <property type="match status" value="1"/>
</dbReference>
<dbReference type="InterPro" id="IPR003613">
    <property type="entry name" value="Ubox_domain"/>
</dbReference>
<organism evidence="7 8">
    <name type="scientific">Olea europaea subsp. europaea</name>
    <dbReference type="NCBI Taxonomy" id="158383"/>
    <lineage>
        <taxon>Eukaryota</taxon>
        <taxon>Viridiplantae</taxon>
        <taxon>Streptophyta</taxon>
        <taxon>Embryophyta</taxon>
        <taxon>Tracheophyta</taxon>
        <taxon>Spermatophyta</taxon>
        <taxon>Magnoliopsida</taxon>
        <taxon>eudicotyledons</taxon>
        <taxon>Gunneridae</taxon>
        <taxon>Pentapetalae</taxon>
        <taxon>asterids</taxon>
        <taxon>lamiids</taxon>
        <taxon>Lamiales</taxon>
        <taxon>Oleaceae</taxon>
        <taxon>Oleeae</taxon>
        <taxon>Olea</taxon>
    </lineage>
</organism>
<dbReference type="InterPro" id="IPR013083">
    <property type="entry name" value="Znf_RING/FYVE/PHD"/>
</dbReference>
<evidence type="ECO:0000256" key="2">
    <source>
        <dbReference type="ARBA" id="ARBA00004906"/>
    </source>
</evidence>
<dbReference type="Gramene" id="OE9A083053T1">
    <property type="protein sequence ID" value="OE9A083053C1"/>
    <property type="gene ID" value="OE9A083053"/>
</dbReference>
<dbReference type="Gene3D" id="1.25.10.10">
    <property type="entry name" value="Leucine-rich Repeat Variant"/>
    <property type="match status" value="1"/>
</dbReference>
<dbReference type="EMBL" id="CACTIH010004105">
    <property type="protein sequence ID" value="CAA2989474.1"/>
    <property type="molecule type" value="Genomic_DNA"/>
</dbReference>
<name>A0A8S0SBQ8_OLEEU</name>
<accession>A0A8S0SBQ8</accession>
<gene>
    <name evidence="7" type="ORF">OLEA9_A083053</name>
</gene>
<dbReference type="InterPro" id="IPR058678">
    <property type="entry name" value="ARM_PUB"/>
</dbReference>
<evidence type="ECO:0000256" key="3">
    <source>
        <dbReference type="ARBA" id="ARBA00022679"/>
    </source>
</evidence>
<dbReference type="Proteomes" id="UP000594638">
    <property type="component" value="Unassembled WGS sequence"/>
</dbReference>
<dbReference type="InterPro" id="IPR045185">
    <property type="entry name" value="PUB22/23/24-like"/>
</dbReference>
<comment type="function">
    <text evidence="5">Functions as an E3 ubiquitin ligase.</text>
</comment>
<dbReference type="OrthoDB" id="10064100at2759"/>
<keyword evidence="8" id="KW-1185">Reference proteome</keyword>
<dbReference type="GO" id="GO:0061630">
    <property type="term" value="F:ubiquitin protein ligase activity"/>
    <property type="evidence" value="ECO:0007669"/>
    <property type="project" value="UniProtKB-UniRule"/>
</dbReference>
<dbReference type="SUPFAM" id="SSF48371">
    <property type="entry name" value="ARM repeat"/>
    <property type="match status" value="1"/>
</dbReference>
<dbReference type="Pfam" id="PF04564">
    <property type="entry name" value="U-box"/>
    <property type="match status" value="1"/>
</dbReference>
<dbReference type="PROSITE" id="PS51698">
    <property type="entry name" value="U_BOX"/>
    <property type="match status" value="1"/>
</dbReference>
<reference evidence="7 8" key="1">
    <citation type="submission" date="2019-12" db="EMBL/GenBank/DDBJ databases">
        <authorList>
            <person name="Alioto T."/>
            <person name="Alioto T."/>
            <person name="Gomez Garrido J."/>
        </authorList>
    </citation>
    <scope>NUCLEOTIDE SEQUENCE [LARGE SCALE GENOMIC DNA]</scope>
</reference>
<dbReference type="Pfam" id="PF25598">
    <property type="entry name" value="ARM_PUB"/>
    <property type="match status" value="1"/>
</dbReference>
<evidence type="ECO:0000313" key="8">
    <source>
        <dbReference type="Proteomes" id="UP000594638"/>
    </source>
</evidence>
<evidence type="ECO:0000256" key="5">
    <source>
        <dbReference type="RuleBase" id="RU369093"/>
    </source>
</evidence>
<dbReference type="InterPro" id="IPR011989">
    <property type="entry name" value="ARM-like"/>
</dbReference>
<dbReference type="InterPro" id="IPR016024">
    <property type="entry name" value="ARM-type_fold"/>
</dbReference>
<comment type="pathway">
    <text evidence="2 5">Protein modification; protein ubiquitination.</text>
</comment>
<keyword evidence="4 5" id="KW-0833">Ubl conjugation pathway</keyword>
<dbReference type="PANTHER" id="PTHR22849">
    <property type="entry name" value="WDSAM1 PROTEIN"/>
    <property type="match status" value="1"/>
</dbReference>
<feature type="domain" description="U-box" evidence="6">
    <location>
        <begin position="48"/>
        <end position="123"/>
    </location>
</feature>
<keyword evidence="3 5" id="KW-0808">Transferase</keyword>
<sequence length="457" mass="51751">MFTQLVMAVLTLICSTPHFLRKLRITIYETLHNFVPASMAMEKNPSMDFPQEFRCPISMELMKDPVTISTGVTYERKNIERWFYIYKKNICPATMQCIESLDMTPNHTLKRLILAWRNAQSVDQSCSSSSEGRHSIKHDELMALLGTIESTPFKVSCLKKLKSVLEMGNEIQADFKISGGVEVLVRIILQILVESSDFITFRACEEALGMLQLLPFSEEEDDESIQLLMKPECMKSMAIMLQRGSTEARFCTISIFQKMANADYHWNYVAQDQGIEFFKSLLEIISDEICTKASSCALQVLLGILDASKKSRLKAIEAGAVCTLIELLPDSNRSKCEKIMQLIKLICECADGRLAFIEHDLGIAAISKKLLTVSDAATKIGVKIVWLLCNFHSTERVLEELLVCGTVKRLVALLHISGRSTTKDRVVKIFKLHSGRWRRYPCFPCELKDYLGLENES</sequence>
<dbReference type="EC" id="2.3.2.27" evidence="5"/>
<protein>
    <recommendedName>
        <fullName evidence="5 6">U-box domain-containing protein</fullName>
        <ecNumber evidence="5">2.3.2.27</ecNumber>
    </recommendedName>
    <alternativeName>
        <fullName evidence="5">RING-type E3 ubiquitin transferase PUB</fullName>
    </alternativeName>
</protein>